<comment type="caution">
    <text evidence="18">Lacks conserved residue(s) required for the propagation of feature annotation.</text>
</comment>
<evidence type="ECO:0000256" key="16">
    <source>
        <dbReference type="ARBA" id="ARBA00048493"/>
    </source>
</evidence>
<dbReference type="AlphaFoldDB" id="A0ABD4XRB8"/>
<feature type="binding site" evidence="18">
    <location>
        <position position="332"/>
    </location>
    <ligand>
        <name>UDP-N-acetyl-alpha-D-glucosamine</name>
        <dbReference type="ChEBI" id="CHEBI:57705"/>
    </ligand>
</feature>
<keyword evidence="7 18" id="KW-0479">Metal-binding</keyword>
<feature type="binding site" evidence="18">
    <location>
        <position position="75"/>
    </location>
    <ligand>
        <name>UDP-N-acetyl-alpha-D-glucosamine</name>
        <dbReference type="ChEBI" id="CHEBI:57705"/>
    </ligand>
</feature>
<dbReference type="Gene3D" id="3.90.550.10">
    <property type="entry name" value="Spore Coat Polysaccharide Biosynthesis Protein SpsA, Chain A"/>
    <property type="match status" value="1"/>
</dbReference>
<comment type="subunit">
    <text evidence="18">Homotrimer.</text>
</comment>
<evidence type="ECO:0000256" key="12">
    <source>
        <dbReference type="ARBA" id="ARBA00023268"/>
    </source>
</evidence>
<dbReference type="GO" id="GO:0008360">
    <property type="term" value="P:regulation of cell shape"/>
    <property type="evidence" value="ECO:0007669"/>
    <property type="project" value="UniProtKB-KW"/>
</dbReference>
<comment type="similarity">
    <text evidence="3 18">In the N-terminal section; belongs to the N-acetylglucosamine-1-phosphate uridyltransferase family.</text>
</comment>
<keyword evidence="9 18" id="KW-0460">Magnesium</keyword>
<feature type="binding site" evidence="18">
    <location>
        <position position="171"/>
    </location>
    <ligand>
        <name>UDP-N-acetyl-alpha-D-glucosamine</name>
        <dbReference type="ChEBI" id="CHEBI:57705"/>
    </ligand>
</feature>
<keyword evidence="13 18" id="KW-0012">Acyltransferase</keyword>
<evidence type="ECO:0000256" key="2">
    <source>
        <dbReference type="ARBA" id="ARBA00007707"/>
    </source>
</evidence>
<gene>
    <name evidence="18 20" type="primary">glmU</name>
    <name evidence="20" type="ORF">GKO46_08675</name>
</gene>
<dbReference type="Pfam" id="PF00132">
    <property type="entry name" value="Hexapep"/>
    <property type="match status" value="1"/>
</dbReference>
<evidence type="ECO:0000256" key="9">
    <source>
        <dbReference type="ARBA" id="ARBA00022842"/>
    </source>
</evidence>
<evidence type="ECO:0000256" key="5">
    <source>
        <dbReference type="ARBA" id="ARBA00022679"/>
    </source>
</evidence>
<evidence type="ECO:0000313" key="20">
    <source>
        <dbReference type="EMBL" id="MDG0867146.1"/>
    </source>
</evidence>
<feature type="region of interest" description="Linker" evidence="18">
    <location>
        <begin position="230"/>
        <end position="250"/>
    </location>
</feature>
<keyword evidence="11 18" id="KW-0573">Peptidoglycan synthesis</keyword>
<evidence type="ECO:0000256" key="6">
    <source>
        <dbReference type="ARBA" id="ARBA00022695"/>
    </source>
</evidence>
<protein>
    <recommendedName>
        <fullName evidence="18">Bifunctional protein GlmU</fullName>
    </recommendedName>
    <domain>
        <recommendedName>
            <fullName evidence="18">UDP-N-acetylglucosamine pyrophosphorylase</fullName>
            <ecNumber evidence="18">2.7.7.23</ecNumber>
        </recommendedName>
        <alternativeName>
            <fullName evidence="18">N-acetylglucosamine-1-phosphate uridyltransferase</fullName>
        </alternativeName>
    </domain>
    <domain>
        <recommendedName>
            <fullName evidence="18">Glucosamine-1-phosphate N-acetyltransferase</fullName>
            <ecNumber evidence="18">2.3.1.157</ecNumber>
        </recommendedName>
    </domain>
</protein>
<keyword evidence="10 18" id="KW-0133">Cell shape</keyword>
<dbReference type="InterPro" id="IPR025877">
    <property type="entry name" value="MobA-like_NTP_Trfase"/>
</dbReference>
<evidence type="ECO:0000256" key="1">
    <source>
        <dbReference type="ARBA" id="ARBA00004496"/>
    </source>
</evidence>
<dbReference type="EC" id="2.7.7.23" evidence="18"/>
<dbReference type="InterPro" id="IPR011004">
    <property type="entry name" value="Trimer_LpxA-like_sf"/>
</dbReference>
<accession>A0ABD4XRB8</accession>
<organism evidence="20 21">
    <name type="scientific">Candidatus Lucifugimonas marina</name>
    <dbReference type="NCBI Taxonomy" id="3038979"/>
    <lineage>
        <taxon>Bacteria</taxon>
        <taxon>Bacillati</taxon>
        <taxon>Chloroflexota</taxon>
        <taxon>Dehalococcoidia</taxon>
        <taxon>SAR202 cluster</taxon>
        <taxon>Candidatus Lucifugimonadales</taxon>
        <taxon>Candidatus Lucifugimonadaceae</taxon>
        <taxon>Candidatus Lucifugimonas</taxon>
    </lineage>
</organism>
<feature type="binding site" evidence="18">
    <location>
        <position position="376"/>
    </location>
    <ligand>
        <name>UDP-N-acetyl-alpha-D-glucosamine</name>
        <dbReference type="ChEBI" id="CHEBI:57705"/>
    </ligand>
</feature>
<dbReference type="InterPro" id="IPR001451">
    <property type="entry name" value="Hexapep"/>
</dbReference>
<feature type="binding site" evidence="18">
    <location>
        <begin position="385"/>
        <end position="386"/>
    </location>
    <ligand>
        <name>acetyl-CoA</name>
        <dbReference type="ChEBI" id="CHEBI:57288"/>
    </ligand>
</feature>
<comment type="pathway">
    <text evidence="18">Bacterial outer membrane biogenesis; LPS lipid A biosynthesis.</text>
</comment>
<feature type="binding site" evidence="18">
    <location>
        <position position="227"/>
    </location>
    <ligand>
        <name>Mg(2+)</name>
        <dbReference type="ChEBI" id="CHEBI:18420"/>
    </ligand>
</feature>
<comment type="pathway">
    <text evidence="18">Nucleotide-sugar biosynthesis; UDP-N-acetyl-alpha-D-glucosamine biosynthesis; N-acetyl-alpha-D-glucosamine 1-phosphate from alpha-D-glucosamine 6-phosphate (route II): step 2/2.</text>
</comment>
<sequence length="447" mass="46480">MTTAGIILAAGKGTRMKSKLNKPLHKVGGVALVGHTVRIMRIAGVEDIAVVVSRDIADSPELRDALLPNVSIVVQEEQLGTADATKSARYAVAGADSVLVAPADMILVTDEIVDQMTKLHQESDSLATVLGAIVDDASGLGRIKLDASGQPTAIVEEHEADDELLLSKLINTAWYCFDNKWVWDVLDSVTPADTGEVYLPRVIETASADQRSRVVVSNDSETGMGVNDRIQLSRVEAVMRRRTNEAHMGSGVTLQDPDNTYIDVDVEIGSDTYIGAGSQIGTRSVIGTNVVIGPNSQIASSTIGDGATVDGARVIGSVVGERASVGRNSLLRGGTELKPGSKVGNLAEIKNSVIGSGSSVSHFSYVGDATLGENVNIGAGTVTCNYDGKDKHPTVIEDDALIGSSTMLVAPVTIGKAARTGAGAVVRNDVMAGDTVAGVPAQSIKSK</sequence>
<feature type="binding site" evidence="18">
    <location>
        <position position="350"/>
    </location>
    <ligand>
        <name>UDP-N-acetyl-alpha-D-glucosamine</name>
        <dbReference type="ChEBI" id="CHEBI:57705"/>
    </ligand>
</feature>
<dbReference type="HAMAP" id="MF_01631">
    <property type="entry name" value="GlmU"/>
    <property type="match status" value="1"/>
</dbReference>
<proteinExistence type="inferred from homology"/>
<dbReference type="EMBL" id="WMBE01000002">
    <property type="protein sequence ID" value="MDG0867146.1"/>
    <property type="molecule type" value="Genomic_DNA"/>
</dbReference>
<dbReference type="SUPFAM" id="SSF51161">
    <property type="entry name" value="Trimeric LpxA-like enzymes"/>
    <property type="match status" value="1"/>
</dbReference>
<dbReference type="Proteomes" id="UP001321249">
    <property type="component" value="Unassembled WGS sequence"/>
</dbReference>
<comment type="caution">
    <text evidence="20">The sequence shown here is derived from an EMBL/GenBank/DDBJ whole genome shotgun (WGS) entry which is preliminary data.</text>
</comment>
<feature type="binding site" evidence="18">
    <location>
        <position position="156"/>
    </location>
    <ligand>
        <name>UDP-N-acetyl-alpha-D-glucosamine</name>
        <dbReference type="ChEBI" id="CHEBI:57705"/>
    </ligand>
</feature>
<evidence type="ECO:0000256" key="17">
    <source>
        <dbReference type="ARBA" id="ARBA00049628"/>
    </source>
</evidence>
<evidence type="ECO:0000256" key="7">
    <source>
        <dbReference type="ARBA" id="ARBA00022723"/>
    </source>
</evidence>
<keyword evidence="12 18" id="KW-0511">Multifunctional enzyme</keyword>
<dbReference type="GO" id="GO:0016020">
    <property type="term" value="C:membrane"/>
    <property type="evidence" value="ECO:0007669"/>
    <property type="project" value="GOC"/>
</dbReference>
<feature type="binding site" evidence="18">
    <location>
        <position position="379"/>
    </location>
    <ligand>
        <name>acetyl-CoA</name>
        <dbReference type="ChEBI" id="CHEBI:57288"/>
    </ligand>
</feature>
<dbReference type="InterPro" id="IPR005882">
    <property type="entry name" value="Bifunctional_GlmU"/>
</dbReference>
<feature type="region of interest" description="N-acetyltransferase" evidence="18">
    <location>
        <begin position="251"/>
        <end position="447"/>
    </location>
</feature>
<feature type="binding site" evidence="18">
    <location>
        <position position="365"/>
    </location>
    <ligand>
        <name>UDP-N-acetyl-alpha-D-glucosamine</name>
        <dbReference type="ChEBI" id="CHEBI:57705"/>
    </ligand>
</feature>
<comment type="function">
    <text evidence="17 18">Catalyzes the last two sequential reactions in the de novo biosynthetic pathway for UDP-N-acetylglucosamine (UDP-GlcNAc). The C-terminal domain catalyzes the transfer of acetyl group from acetyl coenzyme A to glucosamine-1-phosphate (GlcN-1-P) to produce N-acetylglucosamine-1-phosphate (GlcNAc-1-P), which is converted into UDP-GlcNAc by the transfer of uridine 5-monophosphate (from uridine 5-triphosphate), a reaction catalyzed by the N-terminal domain.</text>
</comment>
<evidence type="ECO:0000256" key="13">
    <source>
        <dbReference type="ARBA" id="ARBA00023315"/>
    </source>
</evidence>
<dbReference type="GO" id="GO:0009252">
    <property type="term" value="P:peptidoglycan biosynthetic process"/>
    <property type="evidence" value="ECO:0007669"/>
    <property type="project" value="UniProtKB-UniRule"/>
</dbReference>
<dbReference type="PANTHER" id="PTHR43584:SF3">
    <property type="entry name" value="BIFUNCTIONAL PROTEIN GLMU"/>
    <property type="match status" value="1"/>
</dbReference>
<comment type="pathway">
    <text evidence="18">Nucleotide-sugar biosynthesis; UDP-N-acetyl-alpha-D-glucosamine biosynthesis; UDP-N-acetyl-alpha-D-glucosamine from N-acetyl-alpha-D-glucosamine 1-phosphate: step 1/1.</text>
</comment>
<evidence type="ECO:0000313" key="21">
    <source>
        <dbReference type="Proteomes" id="UP001321249"/>
    </source>
</evidence>
<evidence type="ECO:0000256" key="3">
    <source>
        <dbReference type="ARBA" id="ARBA00007947"/>
    </source>
</evidence>
<comment type="catalytic activity">
    <reaction evidence="16 18">
        <text>N-acetyl-alpha-D-glucosamine 1-phosphate + UTP + H(+) = UDP-N-acetyl-alpha-D-glucosamine + diphosphate</text>
        <dbReference type="Rhea" id="RHEA:13509"/>
        <dbReference type="ChEBI" id="CHEBI:15378"/>
        <dbReference type="ChEBI" id="CHEBI:33019"/>
        <dbReference type="ChEBI" id="CHEBI:46398"/>
        <dbReference type="ChEBI" id="CHEBI:57705"/>
        <dbReference type="ChEBI" id="CHEBI:57776"/>
        <dbReference type="EC" id="2.7.7.23"/>
    </reaction>
</comment>
<feature type="domain" description="MobA-like NTP transferase" evidence="19">
    <location>
        <begin position="5"/>
        <end position="129"/>
    </location>
</feature>
<dbReference type="GO" id="GO:0000902">
    <property type="term" value="P:cell morphogenesis"/>
    <property type="evidence" value="ECO:0007669"/>
    <property type="project" value="UniProtKB-UniRule"/>
</dbReference>
<feature type="binding site" evidence="18">
    <location>
        <position position="227"/>
    </location>
    <ligand>
        <name>UDP-N-acetyl-alpha-D-glucosamine</name>
        <dbReference type="ChEBI" id="CHEBI:57705"/>
    </ligand>
</feature>
<dbReference type="GO" id="GO:0005737">
    <property type="term" value="C:cytoplasm"/>
    <property type="evidence" value="ECO:0007669"/>
    <property type="project" value="UniProtKB-SubCell"/>
</dbReference>
<feature type="binding site" evidence="18">
    <location>
        <position position="404"/>
    </location>
    <ligand>
        <name>acetyl-CoA</name>
        <dbReference type="ChEBI" id="CHEBI:57288"/>
    </ligand>
</feature>
<evidence type="ECO:0000256" key="14">
    <source>
        <dbReference type="ARBA" id="ARBA00023316"/>
    </source>
</evidence>
<keyword evidence="6 18" id="KW-0548">Nucleotidyltransferase</keyword>
<feature type="binding site" evidence="18">
    <location>
        <position position="104"/>
    </location>
    <ligand>
        <name>Mg(2+)</name>
        <dbReference type="ChEBI" id="CHEBI:18420"/>
    </ligand>
</feature>
<feature type="binding site" evidence="18">
    <location>
        <position position="422"/>
    </location>
    <ligand>
        <name>acetyl-CoA</name>
        <dbReference type="ChEBI" id="CHEBI:57288"/>
    </ligand>
</feature>
<dbReference type="GO" id="GO:0019134">
    <property type="term" value="F:glucosamine-1-phosphate N-acetyltransferase activity"/>
    <property type="evidence" value="ECO:0007669"/>
    <property type="project" value="UniProtKB-UniRule"/>
</dbReference>
<dbReference type="Pfam" id="PF14602">
    <property type="entry name" value="Hexapep_2"/>
    <property type="match status" value="1"/>
</dbReference>
<evidence type="ECO:0000259" key="19">
    <source>
        <dbReference type="Pfam" id="PF12804"/>
    </source>
</evidence>
<keyword evidence="5 18" id="KW-0808">Transferase</keyword>
<dbReference type="GO" id="GO:0071555">
    <property type="term" value="P:cell wall organization"/>
    <property type="evidence" value="ECO:0007669"/>
    <property type="project" value="UniProtKB-KW"/>
</dbReference>
<dbReference type="InterPro" id="IPR029044">
    <property type="entry name" value="Nucleotide-diphossugar_trans"/>
</dbReference>
<dbReference type="NCBIfam" id="TIGR01173">
    <property type="entry name" value="glmU"/>
    <property type="match status" value="1"/>
</dbReference>
<keyword evidence="4 18" id="KW-0963">Cytoplasm</keyword>
<comment type="cofactor">
    <cofactor evidence="18">
        <name>Mg(2+)</name>
        <dbReference type="ChEBI" id="CHEBI:18420"/>
    </cofactor>
    <text evidence="18">Binds 1 Mg(2+) ion per subunit.</text>
</comment>
<evidence type="ECO:0000256" key="15">
    <source>
        <dbReference type="ARBA" id="ARBA00048247"/>
    </source>
</evidence>
<dbReference type="Gene3D" id="2.160.10.10">
    <property type="entry name" value="Hexapeptide repeat proteins"/>
    <property type="match status" value="1"/>
</dbReference>
<keyword evidence="14 18" id="KW-0961">Cell wall biogenesis/degradation</keyword>
<dbReference type="RefSeq" id="WP_342835909.1">
    <property type="nucleotide sequence ID" value="NZ_CP046146.1"/>
</dbReference>
<feature type="binding site" evidence="18">
    <location>
        <position position="141"/>
    </location>
    <ligand>
        <name>UDP-N-acetyl-alpha-D-glucosamine</name>
        <dbReference type="ChEBI" id="CHEBI:57705"/>
    </ligand>
</feature>
<dbReference type="SUPFAM" id="SSF53448">
    <property type="entry name" value="Nucleotide-diphospho-sugar transferases"/>
    <property type="match status" value="1"/>
</dbReference>
<keyword evidence="8 18" id="KW-0677">Repeat</keyword>
<dbReference type="GO" id="GO:0009245">
    <property type="term" value="P:lipid A biosynthetic process"/>
    <property type="evidence" value="ECO:0007669"/>
    <property type="project" value="UniProtKB-UniRule"/>
</dbReference>
<evidence type="ECO:0000256" key="8">
    <source>
        <dbReference type="ARBA" id="ARBA00022737"/>
    </source>
</evidence>
<feature type="binding site" evidence="18">
    <location>
        <begin position="8"/>
        <end position="11"/>
    </location>
    <ligand>
        <name>UDP-N-acetyl-alpha-D-glucosamine</name>
        <dbReference type="ChEBI" id="CHEBI:57705"/>
    </ligand>
</feature>
<comment type="subcellular location">
    <subcellularLocation>
        <location evidence="1 18">Cytoplasm</location>
    </subcellularLocation>
</comment>
<dbReference type="GO" id="GO:0003977">
    <property type="term" value="F:UDP-N-acetylglucosamine diphosphorylase activity"/>
    <property type="evidence" value="ECO:0007669"/>
    <property type="project" value="UniProtKB-UniRule"/>
</dbReference>
<comment type="similarity">
    <text evidence="2 18">In the C-terminal section; belongs to the transferase hexapeptide repeat family.</text>
</comment>
<dbReference type="EC" id="2.3.1.157" evidence="18"/>
<evidence type="ECO:0000256" key="4">
    <source>
        <dbReference type="ARBA" id="ARBA00022490"/>
    </source>
</evidence>
<dbReference type="Pfam" id="PF12804">
    <property type="entry name" value="NTP_transf_3"/>
    <property type="match status" value="1"/>
</dbReference>
<evidence type="ECO:0000256" key="18">
    <source>
        <dbReference type="HAMAP-Rule" id="MF_01631"/>
    </source>
</evidence>
<comment type="catalytic activity">
    <reaction evidence="15 18">
        <text>alpha-D-glucosamine 1-phosphate + acetyl-CoA = N-acetyl-alpha-D-glucosamine 1-phosphate + CoA + H(+)</text>
        <dbReference type="Rhea" id="RHEA:13725"/>
        <dbReference type="ChEBI" id="CHEBI:15378"/>
        <dbReference type="ChEBI" id="CHEBI:57287"/>
        <dbReference type="ChEBI" id="CHEBI:57288"/>
        <dbReference type="ChEBI" id="CHEBI:57776"/>
        <dbReference type="ChEBI" id="CHEBI:58516"/>
        <dbReference type="EC" id="2.3.1.157"/>
    </reaction>
</comment>
<feature type="binding site" evidence="18">
    <location>
        <position position="22"/>
    </location>
    <ligand>
        <name>UDP-N-acetyl-alpha-D-glucosamine</name>
        <dbReference type="ChEBI" id="CHEBI:57705"/>
    </ligand>
</feature>
<feature type="binding site" evidence="18">
    <location>
        <begin position="80"/>
        <end position="81"/>
    </location>
    <ligand>
        <name>UDP-N-acetyl-alpha-D-glucosamine</name>
        <dbReference type="ChEBI" id="CHEBI:57705"/>
    </ligand>
</feature>
<dbReference type="PANTHER" id="PTHR43584">
    <property type="entry name" value="NUCLEOTIDYL TRANSFERASE"/>
    <property type="match status" value="1"/>
</dbReference>
<reference evidence="20 21" key="1">
    <citation type="submission" date="2019-11" db="EMBL/GenBank/DDBJ databases">
        <authorList>
            <person name="Cho J.-C."/>
        </authorList>
    </citation>
    <scope>NUCLEOTIDE SEQUENCE [LARGE SCALE GENOMIC DNA]</scope>
    <source>
        <strain evidence="20 21">JH702</strain>
    </source>
</reference>
<dbReference type="InterPro" id="IPR050065">
    <property type="entry name" value="GlmU-like"/>
</dbReference>
<evidence type="ECO:0000256" key="10">
    <source>
        <dbReference type="ARBA" id="ARBA00022960"/>
    </source>
</evidence>
<name>A0ABD4XRB8_9CHLR</name>
<evidence type="ECO:0000256" key="11">
    <source>
        <dbReference type="ARBA" id="ARBA00022984"/>
    </source>
</evidence>
<feature type="region of interest" description="Pyrophosphorylase" evidence="18">
    <location>
        <begin position="1"/>
        <end position="229"/>
    </location>
</feature>
<dbReference type="GO" id="GO:0000287">
    <property type="term" value="F:magnesium ion binding"/>
    <property type="evidence" value="ECO:0007669"/>
    <property type="project" value="UniProtKB-UniRule"/>
</dbReference>
<feature type="active site" description="Proton acceptor" evidence="18">
    <location>
        <position position="362"/>
    </location>
</feature>